<dbReference type="SUPFAM" id="SSF54001">
    <property type="entry name" value="Cysteine proteinases"/>
    <property type="match status" value="1"/>
</dbReference>
<feature type="transmembrane region" description="Helical" evidence="2">
    <location>
        <begin position="648"/>
        <end position="668"/>
    </location>
</feature>
<protein>
    <submittedName>
        <fullName evidence="4">DUF3488 and transglutaminase-like domain-containing protein</fullName>
    </submittedName>
</protein>
<sequence length="793" mass="83815">MTATSARPAGASRAQRPAGRTPSGPAGPGAQARAEGRLLAVGTATVTAGVLLTMLPMKSVYTDWTWFFACAGCALPYLAVVLPFRLRMKNDWWQVWLGLLACVVVLIWAFLPQHLIAGVVPSLGTGSDLRALLTDAHQSMQVEHAPLPSTSALRFLTAAAVILLVALADALGVLMRRPLLAAAPLLEVLAVASATSGRAAGPLVFAGAAIGFLLILVAGTRLQDRDWGPSVDGSAGRLGGARRMAVTGIIAALIVPIVLPSVSVNLLARAAHHNGTGSGSGSGSNIELNDTADLSGSLKRGDPVPLLQVHVGSTDRPFYVRQKVLDVFDNSGWIASTEDAAETRPVYRRDFSAEPALTSGNQDSTQVKEMQARFQVLQLGGNSLPLLANPVDLQVGIGARWDPTTSTVAGASLSTGVSYSETVAQPDPSEAALRNAPSWRPTGNTALDARYLKLPPQPAEVTQLAQRLTGGQTSDYDKARAISAYFTDAANGFTYSLETAPIANGDSALLSFLHNKQGFCQQYAAAAAVLMRAAGLPSRVVLGYTHQGPDADGNFTVTTADAHAWVEVYFTAIGWIPFDPTPLSGVDSARAVPLPWATHATSAPSNSASATTSRSRTNDVPSARRTDAAQQNSTTGGGSGLHVPWKHLAIALAVILAVLLLVTGPQLLRRRQRHRRFARAIGSGSPEPLWEELAANAVDRGQLWPETVTVGQVPGWLREHGVDVRGSEAVAALALQVERARFSSTGASGVDESAVTGVDQAMRRWGRRAERRQRIGRWLLPASVIRRSTDHRR</sequence>
<feature type="transmembrane region" description="Helical" evidence="2">
    <location>
        <begin position="93"/>
        <end position="111"/>
    </location>
</feature>
<dbReference type="Gene3D" id="3.10.620.30">
    <property type="match status" value="1"/>
</dbReference>
<reference evidence="4" key="1">
    <citation type="journal article" date="2018" name="Int. J. Syst. Evol. Microbiol.">
        <title>Jatrophihabitans telluris sp. nov., isolated from sediment soil of lava forest wetlands and the emended description of the genus Jatrophihabitans.</title>
        <authorList>
            <person name="Lee K.C."/>
            <person name="Suh M.K."/>
            <person name="Eom M.K."/>
            <person name="Kim K.K."/>
            <person name="Kim J.S."/>
            <person name="Kim D.S."/>
            <person name="Ko S.H."/>
            <person name="Shin Y.K."/>
            <person name="Lee J.S."/>
        </authorList>
    </citation>
    <scope>NUCLEOTIDE SEQUENCE</scope>
    <source>
        <strain evidence="4">N237</strain>
    </source>
</reference>
<dbReference type="InterPro" id="IPR052901">
    <property type="entry name" value="Bact_TGase-like"/>
</dbReference>
<keyword evidence="5" id="KW-1185">Reference proteome</keyword>
<dbReference type="Pfam" id="PF11992">
    <property type="entry name" value="TgpA_N"/>
    <property type="match status" value="1"/>
</dbReference>
<proteinExistence type="predicted"/>
<feature type="transmembrane region" description="Helical" evidence="2">
    <location>
        <begin position="152"/>
        <end position="172"/>
    </location>
</feature>
<name>A0ABY4QU86_9ACTN</name>
<dbReference type="RefSeq" id="WP_249769671.1">
    <property type="nucleotide sequence ID" value="NZ_CP097332.1"/>
</dbReference>
<dbReference type="Pfam" id="PF01841">
    <property type="entry name" value="Transglut_core"/>
    <property type="match status" value="1"/>
</dbReference>
<feature type="region of interest" description="Disordered" evidence="1">
    <location>
        <begin position="599"/>
        <end position="638"/>
    </location>
</feature>
<accession>A0ABY4QU86</accession>
<dbReference type="EMBL" id="CP097332">
    <property type="protein sequence ID" value="UQX87200.1"/>
    <property type="molecule type" value="Genomic_DNA"/>
</dbReference>
<evidence type="ECO:0000313" key="4">
    <source>
        <dbReference type="EMBL" id="UQX87200.1"/>
    </source>
</evidence>
<feature type="transmembrane region" description="Helical" evidence="2">
    <location>
        <begin position="244"/>
        <end position="268"/>
    </location>
</feature>
<evidence type="ECO:0000259" key="3">
    <source>
        <dbReference type="SMART" id="SM00460"/>
    </source>
</evidence>
<keyword evidence="2" id="KW-0472">Membrane</keyword>
<feature type="region of interest" description="Disordered" evidence="1">
    <location>
        <begin position="1"/>
        <end position="31"/>
    </location>
</feature>
<dbReference type="SMART" id="SM00460">
    <property type="entry name" value="TGc"/>
    <property type="match status" value="1"/>
</dbReference>
<gene>
    <name evidence="4" type="ORF">M6D93_12920</name>
</gene>
<keyword evidence="2" id="KW-0812">Transmembrane</keyword>
<feature type="domain" description="Transglutaminase-like" evidence="3">
    <location>
        <begin position="512"/>
        <end position="582"/>
    </location>
</feature>
<dbReference type="InterPro" id="IPR038765">
    <property type="entry name" value="Papain-like_cys_pep_sf"/>
</dbReference>
<feature type="compositionally biased region" description="Low complexity" evidence="1">
    <location>
        <begin position="599"/>
        <end position="615"/>
    </location>
</feature>
<feature type="transmembrane region" description="Helical" evidence="2">
    <location>
        <begin position="38"/>
        <end position="58"/>
    </location>
</feature>
<dbReference type="InterPro" id="IPR021878">
    <property type="entry name" value="TgpA_N"/>
</dbReference>
<reference evidence="4" key="2">
    <citation type="submission" date="2022-05" db="EMBL/GenBank/DDBJ databases">
        <authorList>
            <person name="Kim J.-S."/>
            <person name="Lee K."/>
            <person name="Suh M."/>
            <person name="Eom M."/>
            <person name="Kim J.-S."/>
            <person name="Kim D.-S."/>
            <person name="Ko S.-H."/>
            <person name="Shin Y."/>
            <person name="Lee J.-S."/>
        </authorList>
    </citation>
    <scope>NUCLEOTIDE SEQUENCE</scope>
    <source>
        <strain evidence="4">N237</strain>
    </source>
</reference>
<dbReference type="PANTHER" id="PTHR42736:SF1">
    <property type="entry name" value="PROTEIN-GLUTAMINE GAMMA-GLUTAMYLTRANSFERASE"/>
    <property type="match status" value="1"/>
</dbReference>
<feature type="transmembrane region" description="Helical" evidence="2">
    <location>
        <begin position="203"/>
        <end position="223"/>
    </location>
</feature>
<evidence type="ECO:0000256" key="1">
    <source>
        <dbReference type="SAM" id="MobiDB-lite"/>
    </source>
</evidence>
<feature type="transmembrane region" description="Helical" evidence="2">
    <location>
        <begin position="64"/>
        <end position="86"/>
    </location>
</feature>
<feature type="transmembrane region" description="Helical" evidence="2">
    <location>
        <begin position="179"/>
        <end position="197"/>
    </location>
</feature>
<dbReference type="PANTHER" id="PTHR42736">
    <property type="entry name" value="PROTEIN-GLUTAMINE GAMMA-GLUTAMYLTRANSFERASE"/>
    <property type="match status" value="1"/>
</dbReference>
<dbReference type="Proteomes" id="UP001056336">
    <property type="component" value="Chromosome"/>
</dbReference>
<evidence type="ECO:0000256" key="2">
    <source>
        <dbReference type="SAM" id="Phobius"/>
    </source>
</evidence>
<dbReference type="InterPro" id="IPR002931">
    <property type="entry name" value="Transglutaminase-like"/>
</dbReference>
<keyword evidence="2" id="KW-1133">Transmembrane helix</keyword>
<evidence type="ECO:0000313" key="5">
    <source>
        <dbReference type="Proteomes" id="UP001056336"/>
    </source>
</evidence>
<organism evidence="4 5">
    <name type="scientific">Jatrophihabitans telluris</name>
    <dbReference type="NCBI Taxonomy" id="2038343"/>
    <lineage>
        <taxon>Bacteria</taxon>
        <taxon>Bacillati</taxon>
        <taxon>Actinomycetota</taxon>
        <taxon>Actinomycetes</taxon>
        <taxon>Jatrophihabitantales</taxon>
        <taxon>Jatrophihabitantaceae</taxon>
        <taxon>Jatrophihabitans</taxon>
    </lineage>
</organism>